<dbReference type="STRING" id="683228.GA0070617_3534"/>
<reference evidence="1 2" key="1">
    <citation type="submission" date="2016-06" db="EMBL/GenBank/DDBJ databases">
        <authorList>
            <person name="Kjaerup R.B."/>
            <person name="Dalgaard T.S."/>
            <person name="Juul-Madsen H.R."/>
        </authorList>
    </citation>
    <scope>NUCLEOTIDE SEQUENCE [LARGE SCALE GENOMIC DNA]</scope>
    <source>
        <strain evidence="1 2">DSM 45577</strain>
    </source>
</reference>
<evidence type="ECO:0000313" key="1">
    <source>
        <dbReference type="EMBL" id="SCL57472.1"/>
    </source>
</evidence>
<protein>
    <submittedName>
        <fullName evidence="1">Uncharacterized protein</fullName>
    </submittedName>
</protein>
<dbReference type="EMBL" id="FMIA01000002">
    <property type="protein sequence ID" value="SCL57472.1"/>
    <property type="molecule type" value="Genomic_DNA"/>
</dbReference>
<name>A0A1C6UTU8_9ACTN</name>
<proteinExistence type="predicted"/>
<dbReference type="GO" id="GO:0004525">
    <property type="term" value="F:ribonuclease III activity"/>
    <property type="evidence" value="ECO:0007669"/>
    <property type="project" value="InterPro"/>
</dbReference>
<organism evidence="1 2">
    <name type="scientific">Micromonospora yangpuensis</name>
    <dbReference type="NCBI Taxonomy" id="683228"/>
    <lineage>
        <taxon>Bacteria</taxon>
        <taxon>Bacillati</taxon>
        <taxon>Actinomycetota</taxon>
        <taxon>Actinomycetes</taxon>
        <taxon>Micromonosporales</taxon>
        <taxon>Micromonosporaceae</taxon>
        <taxon>Micromonospora</taxon>
    </lineage>
</organism>
<keyword evidence="2" id="KW-1185">Reference proteome</keyword>
<dbReference type="InterPro" id="IPR036389">
    <property type="entry name" value="RNase_III_sf"/>
</dbReference>
<dbReference type="SUPFAM" id="SSF69065">
    <property type="entry name" value="RNase III domain-like"/>
    <property type="match status" value="1"/>
</dbReference>
<dbReference type="GO" id="GO:0006396">
    <property type="term" value="P:RNA processing"/>
    <property type="evidence" value="ECO:0007669"/>
    <property type="project" value="InterPro"/>
</dbReference>
<accession>A0A1C6UTU8</accession>
<dbReference type="Proteomes" id="UP000198937">
    <property type="component" value="Unassembled WGS sequence"/>
</dbReference>
<gene>
    <name evidence="1" type="ORF">GA0070617_3534</name>
</gene>
<sequence>MSTSFLSEHASEIRGVTVGVLQALAALGRSYIRREATVYALLDLKANDQSVLHDRVSRIVESVPHHVVKMDWIRKSALVAKSEDRSLLSPSACAKVYYQLLGLLLLTDRTYIAGNIVRSAIAANGGSRNIHKEWKFLGKSNRAMPQEHLDAVNQVICIFELPIEASGLVSSALTHSSWEENEGSRKNRNLETRKSSSLVLASLGSSVASHEYLLSAVKNACKNPPAVFKEQSLTQAHFVSSFEVTNLETGVLLSRSEKRIGVREKMSADFFKAIVGAIYLAKGCPDSLLADWPDEWDPVLTYIAPGALRELSPVDALVKTLRTIDLEVQDWQPEVRGPKHAEQFRFSLVLRSAVLDSSITVQGPLTSGRIALAKGSAAQVVLAALAADREDLPAGTSTPLADFIGDHLLSLTEKHEAASPGNRFNSVDVKARRCFRYVAVEAYSPLVGRHLQPHSGVMGRPEAELVRRYLDWLVGESGRVVPRHRISVPGVKGYLYTDIFDAFSFELIEVKSSARRNSVRLAIGQLFDYARFVSYRSLAVLLPARPESDLCILLASLGISCIYENEIGKFVRDDPKRFDTESSHASH</sequence>
<dbReference type="AlphaFoldDB" id="A0A1C6UTU8"/>
<evidence type="ECO:0000313" key="2">
    <source>
        <dbReference type="Proteomes" id="UP000198937"/>
    </source>
</evidence>
<dbReference type="Gene3D" id="1.10.1520.10">
    <property type="entry name" value="Ribonuclease III domain"/>
    <property type="match status" value="1"/>
</dbReference>